<evidence type="ECO:0000256" key="3">
    <source>
        <dbReference type="SAM" id="MobiDB-lite"/>
    </source>
</evidence>
<dbReference type="KEGG" id="hoh:Hoch_3868"/>
<dbReference type="EMBL" id="CP001804">
    <property type="protein sequence ID" value="ACY16367.1"/>
    <property type="molecule type" value="Genomic_DNA"/>
</dbReference>
<reference evidence="6 7" key="1">
    <citation type="journal article" date="2010" name="Stand. Genomic Sci.">
        <title>Complete genome sequence of Haliangium ochraceum type strain (SMP-2).</title>
        <authorList>
            <consortium name="US DOE Joint Genome Institute (JGI-PGF)"/>
            <person name="Ivanova N."/>
            <person name="Daum C."/>
            <person name="Lang E."/>
            <person name="Abt B."/>
            <person name="Kopitz M."/>
            <person name="Saunders E."/>
            <person name="Lapidus A."/>
            <person name="Lucas S."/>
            <person name="Glavina Del Rio T."/>
            <person name="Nolan M."/>
            <person name="Tice H."/>
            <person name="Copeland A."/>
            <person name="Cheng J.F."/>
            <person name="Chen F."/>
            <person name="Bruce D."/>
            <person name="Goodwin L."/>
            <person name="Pitluck S."/>
            <person name="Mavromatis K."/>
            <person name="Pati A."/>
            <person name="Mikhailova N."/>
            <person name="Chen A."/>
            <person name="Palaniappan K."/>
            <person name="Land M."/>
            <person name="Hauser L."/>
            <person name="Chang Y.J."/>
            <person name="Jeffries C.D."/>
            <person name="Detter J.C."/>
            <person name="Brettin T."/>
            <person name="Rohde M."/>
            <person name="Goker M."/>
            <person name="Bristow J."/>
            <person name="Markowitz V."/>
            <person name="Eisen J.A."/>
            <person name="Hugenholtz P."/>
            <person name="Kyrpides N.C."/>
            <person name="Klenk H.P."/>
        </authorList>
    </citation>
    <scope>NUCLEOTIDE SEQUENCE [LARGE SCALE GENOMIC DNA]</scope>
    <source>
        <strain evidence="7">DSM 14365 / CIP 107738 / JCM 11303 / AJ 13395 / SMP-2</strain>
    </source>
</reference>
<dbReference type="RefSeq" id="WP_012828966.1">
    <property type="nucleotide sequence ID" value="NC_013440.1"/>
</dbReference>
<dbReference type="Pfam" id="PF09375">
    <property type="entry name" value="Peptidase_M75"/>
    <property type="match status" value="1"/>
</dbReference>
<protein>
    <submittedName>
        <fullName evidence="6">Peptidase M75, Imelysin</fullName>
    </submittedName>
</protein>
<evidence type="ECO:0000256" key="2">
    <source>
        <dbReference type="ARBA" id="ARBA00022729"/>
    </source>
</evidence>
<feature type="region of interest" description="Disordered" evidence="3">
    <location>
        <begin position="228"/>
        <end position="249"/>
    </location>
</feature>
<feature type="chain" id="PRO_5003011802" evidence="4">
    <location>
        <begin position="36"/>
        <end position="441"/>
    </location>
</feature>
<comment type="subcellular location">
    <subcellularLocation>
        <location evidence="1">Cell envelope</location>
    </subcellularLocation>
</comment>
<dbReference type="AlphaFoldDB" id="D0LZA5"/>
<evidence type="ECO:0000259" key="5">
    <source>
        <dbReference type="Pfam" id="PF09375"/>
    </source>
</evidence>
<evidence type="ECO:0000256" key="4">
    <source>
        <dbReference type="SAM" id="SignalP"/>
    </source>
</evidence>
<evidence type="ECO:0000313" key="7">
    <source>
        <dbReference type="Proteomes" id="UP000001880"/>
    </source>
</evidence>
<dbReference type="eggNOG" id="COG3487">
    <property type="taxonomic scope" value="Bacteria"/>
</dbReference>
<feature type="signal peptide" evidence="4">
    <location>
        <begin position="1"/>
        <end position="35"/>
    </location>
</feature>
<dbReference type="STRING" id="502025.Hoch_3868"/>
<keyword evidence="7" id="KW-1185">Reference proteome</keyword>
<organism evidence="6 7">
    <name type="scientific">Haliangium ochraceum (strain DSM 14365 / JCM 11303 / SMP-2)</name>
    <dbReference type="NCBI Taxonomy" id="502025"/>
    <lineage>
        <taxon>Bacteria</taxon>
        <taxon>Pseudomonadati</taxon>
        <taxon>Myxococcota</taxon>
        <taxon>Polyangia</taxon>
        <taxon>Haliangiales</taxon>
        <taxon>Kofleriaceae</taxon>
        <taxon>Haliangium</taxon>
    </lineage>
</organism>
<gene>
    <name evidence="6" type="ordered locus">Hoch_3868</name>
</gene>
<name>D0LZA5_HALO1</name>
<evidence type="ECO:0000256" key="1">
    <source>
        <dbReference type="ARBA" id="ARBA00004196"/>
    </source>
</evidence>
<dbReference type="GO" id="GO:0030313">
    <property type="term" value="C:cell envelope"/>
    <property type="evidence" value="ECO:0007669"/>
    <property type="project" value="UniProtKB-SubCell"/>
</dbReference>
<dbReference type="HOGENOM" id="CLU_048993_0_0_7"/>
<feature type="domain" description="Imelysin-like" evidence="5">
    <location>
        <begin position="77"/>
        <end position="422"/>
    </location>
</feature>
<sequence>MNIRTDVAWSRPRGARARRLLALPLTFALLPLGLAACGDDGGDTTPDIDAGADVDAAPPVAQVSRAEVVEHYATIVHANYKDALDRALHLQSTIDLFLAEPTASRFETVKRAWLEARVPYGQSEAYRFYEGPIDDADGPEGQLNAWPMDEAYVDYVIDPQTEETIITGIVNDPEREITKEALASLNEGGEGDIFDGGDNFDPEKAVSTGYHAIEFLLWGQDLNDEAPGERPFQDYLASDDPDATAPNGERRGEYLKVVTELLIDDLSGLVDAWAPDTADNYRASFTGGDPDDALRDVLSGIGVLSKGELGAERMDVALRSLDQEDEHSCFSDNTHVDIAMNAQGIQNVYLGRYSYLSGPSISDLVRQEDPALDAEMRAAFEKSLAAVQAIPVPFDQNIDAQGSEGWNLVNEAVNALFDQSETIIEVGEALGLGNVSVDLPE</sequence>
<dbReference type="InterPro" id="IPR038352">
    <property type="entry name" value="Imelysin_sf"/>
</dbReference>
<dbReference type="CDD" id="cd14657">
    <property type="entry name" value="Imelysin_IrpA-like"/>
    <property type="match status" value="1"/>
</dbReference>
<dbReference type="OrthoDB" id="9764688at2"/>
<accession>D0LZA5</accession>
<keyword evidence="2 4" id="KW-0732">Signal</keyword>
<proteinExistence type="predicted"/>
<dbReference type="InterPro" id="IPR018976">
    <property type="entry name" value="Imelysin-like"/>
</dbReference>
<dbReference type="Gene3D" id="1.20.1420.20">
    <property type="entry name" value="M75 peptidase, HXXE motif"/>
    <property type="match status" value="1"/>
</dbReference>
<dbReference type="Proteomes" id="UP000001880">
    <property type="component" value="Chromosome"/>
</dbReference>
<evidence type="ECO:0000313" key="6">
    <source>
        <dbReference type="EMBL" id="ACY16367.1"/>
    </source>
</evidence>